<sequence length="65" mass="7562">MQRALEMRRARILQEFRDEIMRIDMIASGARAVADDTRRNDELKAKENAKKMTATGKAPRKCFCF</sequence>
<dbReference type="AlphaFoldDB" id="A0A2I0AWF3"/>
<accession>A0A2I0AWF3</accession>
<reference evidence="3 4" key="1">
    <citation type="journal article" date="2017" name="Nature">
        <title>The Apostasia genome and the evolution of orchids.</title>
        <authorList>
            <person name="Zhang G.Q."/>
            <person name="Liu K.W."/>
            <person name="Li Z."/>
            <person name="Lohaus R."/>
            <person name="Hsiao Y.Y."/>
            <person name="Niu S.C."/>
            <person name="Wang J.Y."/>
            <person name="Lin Y.C."/>
            <person name="Xu Q."/>
            <person name="Chen L.J."/>
            <person name="Yoshida K."/>
            <person name="Fujiwara S."/>
            <person name="Wang Z.W."/>
            <person name="Zhang Y.Q."/>
            <person name="Mitsuda N."/>
            <person name="Wang M."/>
            <person name="Liu G.H."/>
            <person name="Pecoraro L."/>
            <person name="Huang H.X."/>
            <person name="Xiao X.J."/>
            <person name="Lin M."/>
            <person name="Wu X.Y."/>
            <person name="Wu W.L."/>
            <person name="Chen Y.Y."/>
            <person name="Chang S.B."/>
            <person name="Sakamoto S."/>
            <person name="Ohme-Takagi M."/>
            <person name="Yagi M."/>
            <person name="Zeng S.J."/>
            <person name="Shen C.Y."/>
            <person name="Yeh C.M."/>
            <person name="Luo Y.B."/>
            <person name="Tsai W.C."/>
            <person name="Van de Peer Y."/>
            <person name="Liu Z.J."/>
        </authorList>
    </citation>
    <scope>NUCLEOTIDE SEQUENCE [LARGE SCALE GENOMIC DNA]</scope>
    <source>
        <strain evidence="4">cv. Shenzhen</strain>
        <tissue evidence="3">Stem</tissue>
    </source>
</reference>
<organism evidence="3 4">
    <name type="scientific">Apostasia shenzhenica</name>
    <dbReference type="NCBI Taxonomy" id="1088818"/>
    <lineage>
        <taxon>Eukaryota</taxon>
        <taxon>Viridiplantae</taxon>
        <taxon>Streptophyta</taxon>
        <taxon>Embryophyta</taxon>
        <taxon>Tracheophyta</taxon>
        <taxon>Spermatophyta</taxon>
        <taxon>Magnoliopsida</taxon>
        <taxon>Liliopsida</taxon>
        <taxon>Asparagales</taxon>
        <taxon>Orchidaceae</taxon>
        <taxon>Apostasioideae</taxon>
        <taxon>Apostasia</taxon>
    </lineage>
</organism>
<dbReference type="InterPro" id="IPR005516">
    <property type="entry name" value="Remorin_C"/>
</dbReference>
<evidence type="ECO:0000313" key="4">
    <source>
        <dbReference type="Proteomes" id="UP000236161"/>
    </source>
</evidence>
<evidence type="ECO:0000256" key="1">
    <source>
        <dbReference type="ARBA" id="ARBA00005711"/>
    </source>
</evidence>
<gene>
    <name evidence="3" type="ORF">AXF42_Ash015930</name>
</gene>
<dbReference type="Pfam" id="PF03763">
    <property type="entry name" value="Remorin_C"/>
    <property type="match status" value="1"/>
</dbReference>
<dbReference type="Proteomes" id="UP000236161">
    <property type="component" value="Unassembled WGS sequence"/>
</dbReference>
<evidence type="ECO:0000259" key="2">
    <source>
        <dbReference type="Pfam" id="PF03763"/>
    </source>
</evidence>
<dbReference type="EMBL" id="KZ451943">
    <property type="protein sequence ID" value="PKA59872.1"/>
    <property type="molecule type" value="Genomic_DNA"/>
</dbReference>
<keyword evidence="4" id="KW-1185">Reference proteome</keyword>
<comment type="similarity">
    <text evidence="1">Belongs to the remorin family.</text>
</comment>
<feature type="domain" description="Remorin C-terminal" evidence="2">
    <location>
        <begin position="2"/>
        <end position="61"/>
    </location>
</feature>
<evidence type="ECO:0000313" key="3">
    <source>
        <dbReference type="EMBL" id="PKA59872.1"/>
    </source>
</evidence>
<dbReference type="STRING" id="1088818.A0A2I0AWF3"/>
<dbReference type="OrthoDB" id="775261at2759"/>
<protein>
    <recommendedName>
        <fullName evidence="2">Remorin C-terminal domain-containing protein</fullName>
    </recommendedName>
</protein>
<proteinExistence type="inferred from homology"/>
<name>A0A2I0AWF3_9ASPA</name>